<gene>
    <name evidence="7" type="ORF">C6P40_003315</name>
</gene>
<dbReference type="Proteomes" id="UP000697127">
    <property type="component" value="Unassembled WGS sequence"/>
</dbReference>
<feature type="coiled-coil region" evidence="6">
    <location>
        <begin position="67"/>
        <end position="94"/>
    </location>
</feature>
<dbReference type="InterPro" id="IPR035810">
    <property type="entry name" value="PEBP_euk"/>
</dbReference>
<evidence type="ECO:0000256" key="3">
    <source>
        <dbReference type="ARBA" id="ARBA00037226"/>
    </source>
</evidence>
<evidence type="ECO:0000256" key="4">
    <source>
        <dbReference type="ARBA" id="ARBA00038016"/>
    </source>
</evidence>
<evidence type="ECO:0000256" key="5">
    <source>
        <dbReference type="ARBA" id="ARBA00039444"/>
    </source>
</evidence>
<dbReference type="Gene3D" id="3.90.280.10">
    <property type="entry name" value="PEBP-like"/>
    <property type="match status" value="1"/>
</dbReference>
<evidence type="ECO:0000256" key="6">
    <source>
        <dbReference type="SAM" id="Coils"/>
    </source>
</evidence>
<dbReference type="OrthoDB" id="2153661at2759"/>
<evidence type="ECO:0000313" key="7">
    <source>
        <dbReference type="EMBL" id="KAG0690294.1"/>
    </source>
</evidence>
<comment type="similarity">
    <text evidence="4">Belongs to the phosphatidylethanolamine-binding protein family. Mitochondrion-specific ribosomal protein mL38 subfamily.</text>
</comment>
<dbReference type="Gene3D" id="1.20.58.1180">
    <property type="match status" value="1"/>
</dbReference>
<protein>
    <recommendedName>
        <fullName evidence="5">Large ribosomal subunit protein mL38</fullName>
    </recommendedName>
</protein>
<keyword evidence="8" id="KW-1185">Reference proteome</keyword>
<evidence type="ECO:0000313" key="8">
    <source>
        <dbReference type="Proteomes" id="UP000697127"/>
    </source>
</evidence>
<reference evidence="7" key="1">
    <citation type="submission" date="2020-11" db="EMBL/GenBank/DDBJ databases">
        <title>Kefir isolates.</title>
        <authorList>
            <person name="Marcisauskas S."/>
            <person name="Kim Y."/>
            <person name="Blasche S."/>
        </authorList>
    </citation>
    <scope>NUCLEOTIDE SEQUENCE</scope>
    <source>
        <strain evidence="7">Olga-1</strain>
    </source>
</reference>
<organism evidence="7 8">
    <name type="scientific">Pichia californica</name>
    <dbReference type="NCBI Taxonomy" id="460514"/>
    <lineage>
        <taxon>Eukaryota</taxon>
        <taxon>Fungi</taxon>
        <taxon>Dikarya</taxon>
        <taxon>Ascomycota</taxon>
        <taxon>Saccharomycotina</taxon>
        <taxon>Pichiomycetes</taxon>
        <taxon>Pichiales</taxon>
        <taxon>Pichiaceae</taxon>
        <taxon>Pichia</taxon>
    </lineage>
</organism>
<dbReference type="InterPro" id="IPR008914">
    <property type="entry name" value="PEBP"/>
</dbReference>
<comment type="caution">
    <text evidence="7">The sequence shown here is derived from an EMBL/GenBank/DDBJ whole genome shotgun (WGS) entry which is preliminary data.</text>
</comment>
<comment type="function">
    <text evidence="3">Component of the mitochondrial ribosome (mitoribosome), a dedicated translation machinery responsible for the synthesis of mitochondrial genome-encoded proteins, including at least some of the essential transmembrane subunits of the mitochondrial respiratory chain. The mitoribosomes are attached to the mitochondrial inner membrane and translation products are cotranslationally integrated into the membrane.</text>
</comment>
<sequence length="357" mass="40847">MASTPVSRGIWSNFANRSKSLSVKNPSLQNAILSPNLPKGPSTLKASVNKLKYNSPIGLDKIYPLAYDLLEKRSESIYNEVSKIEEKIKSVKDQSELSKLNKEKENLLIKSEQENPEVVFNSIFQTKSLDRSQPVYRHYLKEQWKSYKRMLTMQRLETLAIIPDTLPTLEPEVDVNLKFPHNNVNTWIEPGKILSSNVTSKPPAFEIIEFKESKDDLYTILIVNPDTPDVQNNTFSTTLHWALKDIKLSNNDSMVDIKKLDENKDSILIDYLPPVPEKNLGNQRFAVWVFRQDGKLNDSITKDSIKRTKFNIREFVAANKLAPIGAHVWRSVYDLNTDNVRKLYGLPAGRIFSRGKL</sequence>
<dbReference type="EMBL" id="PUHW01000037">
    <property type="protein sequence ID" value="KAG0690294.1"/>
    <property type="molecule type" value="Genomic_DNA"/>
</dbReference>
<dbReference type="PANTHER" id="PTHR11362:SF82">
    <property type="entry name" value="PHOSPHATIDYLETHANOLAMINE-BINDING PROTEIN 4"/>
    <property type="match status" value="1"/>
</dbReference>
<evidence type="ECO:0000256" key="1">
    <source>
        <dbReference type="ARBA" id="ARBA00004173"/>
    </source>
</evidence>
<name>A0A9P6WNB5_9ASCO</name>
<dbReference type="Pfam" id="PF01161">
    <property type="entry name" value="PBP"/>
    <property type="match status" value="1"/>
</dbReference>
<dbReference type="GO" id="GO:0005739">
    <property type="term" value="C:mitochondrion"/>
    <property type="evidence" value="ECO:0007669"/>
    <property type="project" value="UniProtKB-SubCell"/>
</dbReference>
<keyword evidence="2" id="KW-0496">Mitochondrion</keyword>
<evidence type="ECO:0000256" key="2">
    <source>
        <dbReference type="ARBA" id="ARBA00023128"/>
    </source>
</evidence>
<accession>A0A9P6WNB5</accession>
<comment type="subcellular location">
    <subcellularLocation>
        <location evidence="1">Mitochondrion</location>
    </subcellularLocation>
</comment>
<dbReference type="CDD" id="cd00866">
    <property type="entry name" value="PEBP_euk"/>
    <property type="match status" value="1"/>
</dbReference>
<proteinExistence type="inferred from homology"/>
<keyword evidence="6" id="KW-0175">Coiled coil</keyword>
<dbReference type="SUPFAM" id="SSF49777">
    <property type="entry name" value="PEBP-like"/>
    <property type="match status" value="1"/>
</dbReference>
<dbReference type="FunFam" id="3.90.280.10:FF:000004">
    <property type="entry name" value="Mitochondrial large ribosomal subunit YmL35"/>
    <property type="match status" value="1"/>
</dbReference>
<dbReference type="PANTHER" id="PTHR11362">
    <property type="entry name" value="PHOSPHATIDYLETHANOLAMINE-BINDING PROTEIN"/>
    <property type="match status" value="1"/>
</dbReference>
<dbReference type="InterPro" id="IPR036610">
    <property type="entry name" value="PEBP-like_sf"/>
</dbReference>
<dbReference type="AlphaFoldDB" id="A0A9P6WNB5"/>